<organism evidence="1 2">
    <name type="scientific">Gluconacetobacter diazotrophicus</name>
    <name type="common">Acetobacter diazotrophicus</name>
    <dbReference type="NCBI Taxonomy" id="33996"/>
    <lineage>
        <taxon>Bacteria</taxon>
        <taxon>Pseudomonadati</taxon>
        <taxon>Pseudomonadota</taxon>
        <taxon>Alphaproteobacteria</taxon>
        <taxon>Acetobacterales</taxon>
        <taxon>Acetobacteraceae</taxon>
        <taxon>Gluconacetobacter</taxon>
    </lineage>
</organism>
<protein>
    <submittedName>
        <fullName evidence="1">Uncharacterized protein</fullName>
    </submittedName>
</protein>
<dbReference type="EMBL" id="JABEQG010000022">
    <property type="protein sequence ID" value="MBB2157025.1"/>
    <property type="molecule type" value="Genomic_DNA"/>
</dbReference>
<gene>
    <name evidence="1" type="ORF">HLH33_12010</name>
</gene>
<dbReference type="Proteomes" id="UP000550787">
    <property type="component" value="Unassembled WGS sequence"/>
</dbReference>
<name>A0A7W4I689_GLUDI</name>
<dbReference type="AlphaFoldDB" id="A0A7W4I689"/>
<comment type="caution">
    <text evidence="1">The sequence shown here is derived from an EMBL/GenBank/DDBJ whole genome shotgun (WGS) entry which is preliminary data.</text>
</comment>
<sequence>MKITVEIDLEAVGRAIADHALLHEREGRDAMELMVRGAAFAIALPGREVERAAFIAAVFAQAAGQRALEIVQGMANPVEIRDLLRGGGQNG</sequence>
<evidence type="ECO:0000313" key="2">
    <source>
        <dbReference type="Proteomes" id="UP000550787"/>
    </source>
</evidence>
<proteinExistence type="predicted"/>
<evidence type="ECO:0000313" key="1">
    <source>
        <dbReference type="EMBL" id="MBB2157025.1"/>
    </source>
</evidence>
<accession>A0A7W4I689</accession>
<reference evidence="1 2" key="1">
    <citation type="submission" date="2020-04" db="EMBL/GenBank/DDBJ databases">
        <title>Description of novel Gluconacetobacter.</title>
        <authorList>
            <person name="Sombolestani A."/>
        </authorList>
    </citation>
    <scope>NUCLEOTIDE SEQUENCE [LARGE SCALE GENOMIC DNA]</scope>
    <source>
        <strain evidence="1 2">LMG 7603</strain>
    </source>
</reference>
<dbReference type="RefSeq" id="WP_183116002.1">
    <property type="nucleotide sequence ID" value="NZ_JABEQG010000022.1"/>
</dbReference>